<feature type="region of interest" description="Disordered" evidence="6">
    <location>
        <begin position="113"/>
        <end position="152"/>
    </location>
</feature>
<feature type="compositionally biased region" description="Basic and acidic residues" evidence="6">
    <location>
        <begin position="709"/>
        <end position="722"/>
    </location>
</feature>
<dbReference type="InterPro" id="IPR052435">
    <property type="entry name" value="YY1-Transcr_Regul"/>
</dbReference>
<evidence type="ECO:0000313" key="9">
    <source>
        <dbReference type="Proteomes" id="UP001378592"/>
    </source>
</evidence>
<feature type="compositionally biased region" description="Acidic residues" evidence="6">
    <location>
        <begin position="832"/>
        <end position="848"/>
    </location>
</feature>
<feature type="compositionally biased region" description="Basic and acidic residues" evidence="6">
    <location>
        <begin position="14"/>
        <end position="32"/>
    </location>
</feature>
<feature type="region of interest" description="Disordered" evidence="6">
    <location>
        <begin position="689"/>
        <end position="722"/>
    </location>
</feature>
<dbReference type="Gene3D" id="1.10.10.60">
    <property type="entry name" value="Homeodomain-like"/>
    <property type="match status" value="1"/>
</dbReference>
<gene>
    <name evidence="8" type="ORF">R5R35_003329</name>
</gene>
<feature type="domain" description="Myb-like" evidence="7">
    <location>
        <begin position="879"/>
        <end position="932"/>
    </location>
</feature>
<dbReference type="AlphaFoldDB" id="A0AAN9VFD2"/>
<feature type="compositionally biased region" description="Low complexity" evidence="6">
    <location>
        <begin position="586"/>
        <end position="596"/>
    </location>
</feature>
<evidence type="ECO:0000256" key="4">
    <source>
        <dbReference type="ARBA" id="ARBA00023242"/>
    </source>
</evidence>
<feature type="compositionally biased region" description="Low complexity" evidence="6">
    <location>
        <begin position="468"/>
        <end position="478"/>
    </location>
</feature>
<organism evidence="8 9">
    <name type="scientific">Gryllus longicercus</name>
    <dbReference type="NCBI Taxonomy" id="2509291"/>
    <lineage>
        <taxon>Eukaryota</taxon>
        <taxon>Metazoa</taxon>
        <taxon>Ecdysozoa</taxon>
        <taxon>Arthropoda</taxon>
        <taxon>Hexapoda</taxon>
        <taxon>Insecta</taxon>
        <taxon>Pterygota</taxon>
        <taxon>Neoptera</taxon>
        <taxon>Polyneoptera</taxon>
        <taxon>Orthoptera</taxon>
        <taxon>Ensifera</taxon>
        <taxon>Gryllidea</taxon>
        <taxon>Grylloidea</taxon>
        <taxon>Gryllidae</taxon>
        <taxon>Gryllinae</taxon>
        <taxon>Gryllus</taxon>
    </lineage>
</organism>
<dbReference type="PROSITE" id="PS51477">
    <property type="entry name" value="PAH"/>
    <property type="match status" value="1"/>
</dbReference>
<feature type="region of interest" description="Disordered" evidence="6">
    <location>
        <begin position="759"/>
        <end position="848"/>
    </location>
</feature>
<dbReference type="InterPro" id="IPR009057">
    <property type="entry name" value="Homeodomain-like_sf"/>
</dbReference>
<feature type="region of interest" description="Disordered" evidence="6">
    <location>
        <begin position="1"/>
        <end position="63"/>
    </location>
</feature>
<evidence type="ECO:0000259" key="7">
    <source>
        <dbReference type="PROSITE" id="PS50090"/>
    </source>
</evidence>
<evidence type="ECO:0000256" key="3">
    <source>
        <dbReference type="ARBA" id="ARBA00023163"/>
    </source>
</evidence>
<feature type="compositionally biased region" description="Polar residues" evidence="6">
    <location>
        <begin position="37"/>
        <end position="58"/>
    </location>
</feature>
<dbReference type="InterPro" id="IPR003822">
    <property type="entry name" value="PAH"/>
</dbReference>
<feature type="compositionally biased region" description="Basic and acidic residues" evidence="6">
    <location>
        <begin position="775"/>
        <end position="801"/>
    </location>
</feature>
<protein>
    <recommendedName>
        <fullName evidence="7">Myb-like domain-containing protein</fullName>
    </recommendedName>
</protein>
<feature type="compositionally biased region" description="Polar residues" evidence="6">
    <location>
        <begin position="689"/>
        <end position="700"/>
    </location>
</feature>
<keyword evidence="4 5" id="KW-0539">Nucleus</keyword>
<dbReference type="SUPFAM" id="SSF47762">
    <property type="entry name" value="PAH2 domain"/>
    <property type="match status" value="1"/>
</dbReference>
<keyword evidence="3" id="KW-0804">Transcription</keyword>
<feature type="compositionally biased region" description="Polar residues" evidence="6">
    <location>
        <begin position="452"/>
        <end position="467"/>
    </location>
</feature>
<dbReference type="PANTHER" id="PTHR16088">
    <property type="entry name" value="YY1 ASSOCIATED PROTEIN-RELATED"/>
    <property type="match status" value="1"/>
</dbReference>
<dbReference type="InterPro" id="IPR036600">
    <property type="entry name" value="PAH_sf"/>
</dbReference>
<feature type="compositionally biased region" description="Basic and acidic residues" evidence="6">
    <location>
        <begin position="505"/>
        <end position="515"/>
    </location>
</feature>
<dbReference type="Pfam" id="PF21227">
    <property type="entry name" value="Myb_DNA-binding_7"/>
    <property type="match status" value="1"/>
</dbReference>
<dbReference type="PANTHER" id="PTHR16088:SF3">
    <property type="entry name" value="GON-4-LIKE PROTEIN"/>
    <property type="match status" value="1"/>
</dbReference>
<feature type="region of interest" description="Disordered" evidence="6">
    <location>
        <begin position="439"/>
        <end position="612"/>
    </location>
</feature>
<keyword evidence="2" id="KW-0805">Transcription regulation</keyword>
<feature type="region of interest" description="Disordered" evidence="6">
    <location>
        <begin position="632"/>
        <end position="658"/>
    </location>
</feature>
<evidence type="ECO:0000256" key="2">
    <source>
        <dbReference type="ARBA" id="ARBA00023015"/>
    </source>
</evidence>
<feature type="compositionally biased region" description="Basic residues" evidence="6">
    <location>
        <begin position="516"/>
        <end position="526"/>
    </location>
</feature>
<feature type="compositionally biased region" description="Polar residues" evidence="6">
    <location>
        <begin position="531"/>
        <end position="545"/>
    </location>
</feature>
<dbReference type="InterPro" id="IPR001005">
    <property type="entry name" value="SANT/Myb"/>
</dbReference>
<dbReference type="PROSITE" id="PS50090">
    <property type="entry name" value="MYB_LIKE"/>
    <property type="match status" value="1"/>
</dbReference>
<evidence type="ECO:0000256" key="6">
    <source>
        <dbReference type="SAM" id="MobiDB-lite"/>
    </source>
</evidence>
<dbReference type="Proteomes" id="UP001378592">
    <property type="component" value="Unassembled WGS sequence"/>
</dbReference>
<feature type="compositionally biased region" description="Basic and acidic residues" evidence="6">
    <location>
        <begin position="122"/>
        <end position="133"/>
    </location>
</feature>
<feature type="compositionally biased region" description="Polar residues" evidence="6">
    <location>
        <begin position="636"/>
        <end position="645"/>
    </location>
</feature>
<comment type="caution">
    <text evidence="8">The sequence shown here is derived from an EMBL/GenBank/DDBJ whole genome shotgun (WGS) entry which is preliminary data.</text>
</comment>
<dbReference type="GO" id="GO:0005634">
    <property type="term" value="C:nucleus"/>
    <property type="evidence" value="ECO:0007669"/>
    <property type="project" value="UniProtKB-SubCell"/>
</dbReference>
<proteinExistence type="predicted"/>
<evidence type="ECO:0000256" key="5">
    <source>
        <dbReference type="PROSITE-ProRule" id="PRU00810"/>
    </source>
</evidence>
<keyword evidence="9" id="KW-1185">Reference proteome</keyword>
<dbReference type="SUPFAM" id="SSF46689">
    <property type="entry name" value="Homeodomain-like"/>
    <property type="match status" value="1"/>
</dbReference>
<accession>A0AAN9VFD2</accession>
<dbReference type="Pfam" id="PF02671">
    <property type="entry name" value="PAH"/>
    <property type="match status" value="1"/>
</dbReference>
<sequence>MLPSVPLVVTSSRDSSKVSDVEGEKAKCESVPKPHASVSQIITTSAKTNCPSKGSTQADRTEERLSDKVLRNIAPIPVAIVCIPDIPNVRESEVETTEKQKVESKSADEVTFKTVGVGSTAKSEKDKEADNPKSKKPNTTGRSPPKFVKKKPKQIRDLEKTLNCLLSDNEQIKDEKAFAFAQSYFLKVTETLHGKDDATYSEFMRTMNDFGVTIFDATELYKKVTNIFEKYPDLSEEFLAFLLPEQAMQCGKFMEYIILTKMRSFCRKLELYYSKQPSHLRKIYSSLSTLASNNKASVDDLKNTILPLIRNNTLLVNMFLELMPTEAPHASSLTDYESMDFCSVDIQNPKYEDWFETVEIPPPAEDDMYGGEDCICPCHIPPEGKEERHSVHCMSCGTKFVQGRVYLHSGNMLRPARISFKEMKTKAIERLCVKNLKTRRKIDKNRAPPSGSKKNNPSKGETSSTNVSGVSNKLSSPKSSKKAAKGKSTNENPKKANETLSASKASHDKELSNEKKKSKPPRKRLKLMANSDKNPSTSTSIQTLVVSAKKGAPQTGKVARKVDAKRSKGAPQFPLQQAEPTRRAARSAARNATLANDVNQKPNRRNIGKSLKEETDTALATVILSKKGKEECPLTYKSTSSTPLSIEQEKEGTPSKLLSENMIIEPIKESSLEENVVKDDFEIQDDVQNYQSPTDQNSNLPVPDTDGEILCKKDMNPIPFEKEKNDCNEMMKSENRDEKISSEKTSAFDSLAENECPVQCFSTSGDDSSSDGAALEDKTEGFAYSEEHFSQSEGDDVKSETIELDISFENVSSEDDKNILGSEDFPINSSSDSEDEDNYPMECEDSEEMDDCTRLSQDVNMDTFNEENCPNDANDVSVTEQLESAPWTRDEDKIILRTFQSVNNSENVFQKICYELPSRTAAEVQCRFQTLMSFLQKMTDC</sequence>
<dbReference type="GO" id="GO:0006355">
    <property type="term" value="P:regulation of DNA-templated transcription"/>
    <property type="evidence" value="ECO:0007669"/>
    <property type="project" value="InterPro"/>
</dbReference>
<feature type="compositionally biased region" description="Low complexity" evidence="6">
    <location>
        <begin position="762"/>
        <end position="772"/>
    </location>
</feature>
<evidence type="ECO:0000256" key="1">
    <source>
        <dbReference type="ARBA" id="ARBA00004123"/>
    </source>
</evidence>
<dbReference type="GO" id="GO:0003712">
    <property type="term" value="F:transcription coregulator activity"/>
    <property type="evidence" value="ECO:0007669"/>
    <property type="project" value="TreeGrafter"/>
</dbReference>
<evidence type="ECO:0000313" key="8">
    <source>
        <dbReference type="EMBL" id="KAK7863845.1"/>
    </source>
</evidence>
<reference evidence="8 9" key="1">
    <citation type="submission" date="2024-03" db="EMBL/GenBank/DDBJ databases">
        <title>The genome assembly and annotation of the cricket Gryllus longicercus Weissman &amp; Gray.</title>
        <authorList>
            <person name="Szrajer S."/>
            <person name="Gray D."/>
            <person name="Ylla G."/>
        </authorList>
    </citation>
    <scope>NUCLEOTIDE SEQUENCE [LARGE SCALE GENOMIC DNA]</scope>
    <source>
        <strain evidence="8">DAG 2021-001</strain>
        <tissue evidence="8">Whole body minus gut</tissue>
    </source>
</reference>
<dbReference type="Gene3D" id="1.20.1160.11">
    <property type="entry name" value="Paired amphipathic helix"/>
    <property type="match status" value="1"/>
</dbReference>
<name>A0AAN9VFD2_9ORTH</name>
<comment type="subcellular location">
    <subcellularLocation>
        <location evidence="1 5">Nucleus</location>
    </subcellularLocation>
</comment>
<dbReference type="EMBL" id="JAZDUA010000218">
    <property type="protein sequence ID" value="KAK7863845.1"/>
    <property type="molecule type" value="Genomic_DNA"/>
</dbReference>